<evidence type="ECO:0000256" key="3">
    <source>
        <dbReference type="PROSITE-ProRule" id="PRU01248"/>
    </source>
</evidence>
<proteinExistence type="predicted"/>
<organism evidence="5 6">
    <name type="scientific">Clostridium yunnanense</name>
    <dbReference type="NCBI Taxonomy" id="2800325"/>
    <lineage>
        <taxon>Bacteria</taxon>
        <taxon>Bacillati</taxon>
        <taxon>Bacillota</taxon>
        <taxon>Clostridia</taxon>
        <taxon>Eubacteriales</taxon>
        <taxon>Clostridiaceae</taxon>
        <taxon>Clostridium</taxon>
    </lineage>
</organism>
<reference evidence="6" key="1">
    <citation type="submission" date="2021-01" db="EMBL/GenBank/DDBJ databases">
        <title>Genome public.</title>
        <authorList>
            <person name="Liu C."/>
            <person name="Sun Q."/>
        </authorList>
    </citation>
    <scope>NUCLEOTIDE SEQUENCE [LARGE SCALE GENOMIC DNA]</scope>
    <source>
        <strain evidence="6">YIM B02505</strain>
    </source>
</reference>
<evidence type="ECO:0000313" key="5">
    <source>
        <dbReference type="EMBL" id="MBK1811656.1"/>
    </source>
</evidence>
<dbReference type="InterPro" id="IPR013762">
    <property type="entry name" value="Integrase-like_cat_sf"/>
</dbReference>
<accession>A0ABS1EQI0</accession>
<evidence type="ECO:0000259" key="4">
    <source>
        <dbReference type="PROSITE" id="PS51900"/>
    </source>
</evidence>
<dbReference type="InterPro" id="IPR010998">
    <property type="entry name" value="Integrase_recombinase_N"/>
</dbReference>
<comment type="caution">
    <text evidence="5">The sequence shown here is derived from an EMBL/GenBank/DDBJ whole genome shotgun (WGS) entry which is preliminary data.</text>
</comment>
<protein>
    <recommendedName>
        <fullName evidence="4">Core-binding (CB) domain-containing protein</fullName>
    </recommendedName>
</protein>
<sequence length="827" mass="98889">MEFPGVNEFGEYNDSVIYECSEKSRKLYEDVLIKYKTPKDFLNKDEYKRSEHKVVIFLCLKLGVRPKCNLQSLIITNSPKLVQYYKLIPEEFISTYKDMIGISPEQETRFCSQIIKALIYLNKERLECITYRDTIKLKDKDFNTITPQKISFLSKFQKLVMMINPDSRRCEFPPIEELEDYIKNVFHGDKPLENVRVLYRKIIMNFNTPEEFLKQKNFIYRENVFVIFLCLKQHIKPQYNIQEVRINNYREIINYFNLVPSEFWEGYEKEVKGLDRRKSKFLVQIIKALIFLRKTNVNEITYEDILRLRDKNFFTGVANNERFPTILEKVLGIMNRQALPYKLPQYIELDYGTKCEKTKEVIKEYLQKKYINKNYKTEMPLIYIRQFFKWVSKNYHGILGLDEINEAHWLEYKEYVIMNNKYKERTKEVKISLVAMFFEWTQRENIINTRIVDINERYIRKEDCKPRMFKEREYSKLILQQILLFEPSSDQELLFKMYMLIASATGLRKEEVLWLEPNCLYNSTYESAEISLQVVDKIGVKNKITSVLPWGIEPLKYLIKRFENLEIKIKFYNERLGKHVYSLFQYDNKLLSRTYIYEKFSDILSKANILDDCGELVEFADVKIHGFRHQKFNDIYEITNGSIAAVKVDSGHRSSEMARRYTKQNQDKRQLQALRLIEEGMIVGKGAEIIKEMLKTPYSIERYIEIVKKMTQDIQRNDVTKFLGFGFCFSKKCEIVGGCERCDFFYTCETYLEELADRYSKNFAILKSKLGRDWENTILEECNSQLIIELKYQEKWLSELGMTDEEISKLRTKLLREESDGESKFVY</sequence>
<keyword evidence="2" id="KW-0233">DNA recombination</keyword>
<evidence type="ECO:0000256" key="2">
    <source>
        <dbReference type="ARBA" id="ARBA00023172"/>
    </source>
</evidence>
<dbReference type="Gene3D" id="1.10.150.130">
    <property type="match status" value="1"/>
</dbReference>
<dbReference type="EMBL" id="JAENHN010000039">
    <property type="protein sequence ID" value="MBK1811656.1"/>
    <property type="molecule type" value="Genomic_DNA"/>
</dbReference>
<keyword evidence="1 3" id="KW-0238">DNA-binding</keyword>
<dbReference type="Gene3D" id="1.10.443.10">
    <property type="entry name" value="Intergrase catalytic core"/>
    <property type="match status" value="1"/>
</dbReference>
<evidence type="ECO:0000313" key="6">
    <source>
        <dbReference type="Proteomes" id="UP000596739"/>
    </source>
</evidence>
<evidence type="ECO:0000256" key="1">
    <source>
        <dbReference type="ARBA" id="ARBA00023125"/>
    </source>
</evidence>
<dbReference type="InterPro" id="IPR011010">
    <property type="entry name" value="DNA_brk_join_enz"/>
</dbReference>
<dbReference type="Proteomes" id="UP000596739">
    <property type="component" value="Unassembled WGS sequence"/>
</dbReference>
<gene>
    <name evidence="5" type="ORF">JHL18_13615</name>
</gene>
<name>A0ABS1EQI0_9CLOT</name>
<dbReference type="RefSeq" id="WP_200270077.1">
    <property type="nucleotide sequence ID" value="NZ_JAENHN010000039.1"/>
</dbReference>
<keyword evidence="6" id="KW-1185">Reference proteome</keyword>
<dbReference type="PROSITE" id="PS51900">
    <property type="entry name" value="CB"/>
    <property type="match status" value="1"/>
</dbReference>
<dbReference type="InterPro" id="IPR044068">
    <property type="entry name" value="CB"/>
</dbReference>
<feature type="domain" description="Core-binding (CB)" evidence="4">
    <location>
        <begin position="356"/>
        <end position="442"/>
    </location>
</feature>
<dbReference type="SUPFAM" id="SSF56349">
    <property type="entry name" value="DNA breaking-rejoining enzymes"/>
    <property type="match status" value="1"/>
</dbReference>